<evidence type="ECO:0000256" key="1">
    <source>
        <dbReference type="SAM" id="Phobius"/>
    </source>
</evidence>
<dbReference type="Gene3D" id="1.20.144.10">
    <property type="entry name" value="Phosphatidic acid phosphatase type 2/haloperoxidase"/>
    <property type="match status" value="1"/>
</dbReference>
<dbReference type="InterPro" id="IPR000326">
    <property type="entry name" value="PAP2/HPO"/>
</dbReference>
<dbReference type="CDD" id="cd03394">
    <property type="entry name" value="PAP2_like_5"/>
    <property type="match status" value="1"/>
</dbReference>
<evidence type="ECO:0000313" key="3">
    <source>
        <dbReference type="EMBL" id="MDR6809772.1"/>
    </source>
</evidence>
<reference evidence="3 4" key="1">
    <citation type="submission" date="2023-07" db="EMBL/GenBank/DDBJ databases">
        <title>Sorghum-associated microbial communities from plants grown in Nebraska, USA.</title>
        <authorList>
            <person name="Schachtman D."/>
        </authorList>
    </citation>
    <scope>NUCLEOTIDE SEQUENCE [LARGE SCALE GENOMIC DNA]</scope>
    <source>
        <strain evidence="3 4">BE57</strain>
    </source>
</reference>
<comment type="caution">
    <text evidence="3">The sequence shown here is derived from an EMBL/GenBank/DDBJ whole genome shotgun (WGS) entry which is preliminary data.</text>
</comment>
<keyword evidence="1" id="KW-1133">Transmembrane helix</keyword>
<dbReference type="SUPFAM" id="SSF48317">
    <property type="entry name" value="Acid phosphatase/Vanadium-dependent haloperoxidase"/>
    <property type="match status" value="1"/>
</dbReference>
<sequence>MTTLIVFSISYVGFCQDSTRIDNQYAIDSTILKSVYKRRLQPYILSGSLIAAGSITYAIKPFRELDYGIRHTINDLPKSRLEIDDYTQFVPAAMVYGLNLVGLKGKHGFWDRTGLLASSQMITAAFVLPSKRIIGRTRPDYSDNYSFPSGHAAVAFTSAHFLFKEYRDTNFWLSVSGYPIAIFTSVFRVVESRHWVSDIVTGAGIGILSTELAYLLYPKAIKLIGKKQKHRAFFSPSIGSKTVGFTFSKQF</sequence>
<evidence type="ECO:0000313" key="4">
    <source>
        <dbReference type="Proteomes" id="UP001264980"/>
    </source>
</evidence>
<feature type="transmembrane region" description="Helical" evidence="1">
    <location>
        <begin position="86"/>
        <end position="103"/>
    </location>
</feature>
<dbReference type="InterPro" id="IPR036938">
    <property type="entry name" value="PAP2/HPO_sf"/>
</dbReference>
<dbReference type="EMBL" id="JAVDTI010000013">
    <property type="protein sequence ID" value="MDR6809772.1"/>
    <property type="molecule type" value="Genomic_DNA"/>
</dbReference>
<dbReference type="PANTHER" id="PTHR14969">
    <property type="entry name" value="SPHINGOSINE-1-PHOSPHATE PHOSPHOHYDROLASE"/>
    <property type="match status" value="1"/>
</dbReference>
<feature type="domain" description="Phosphatidic acid phosphatase type 2/haloperoxidase" evidence="2">
    <location>
        <begin position="113"/>
        <end position="214"/>
    </location>
</feature>
<feature type="transmembrane region" description="Helical" evidence="1">
    <location>
        <begin position="40"/>
        <end position="59"/>
    </location>
</feature>
<accession>A0ABU1R8M8</accession>
<dbReference type="SMART" id="SM00014">
    <property type="entry name" value="acidPPc"/>
    <property type="match status" value="1"/>
</dbReference>
<evidence type="ECO:0000259" key="2">
    <source>
        <dbReference type="SMART" id="SM00014"/>
    </source>
</evidence>
<feature type="transmembrane region" description="Helical" evidence="1">
    <location>
        <begin position="170"/>
        <end position="189"/>
    </location>
</feature>
<dbReference type="Proteomes" id="UP001264980">
    <property type="component" value="Unassembled WGS sequence"/>
</dbReference>
<feature type="transmembrane region" description="Helical" evidence="1">
    <location>
        <begin position="195"/>
        <end position="217"/>
    </location>
</feature>
<dbReference type="RefSeq" id="WP_291036828.1">
    <property type="nucleotide sequence ID" value="NZ_JAVDTI010000013.1"/>
</dbReference>
<proteinExistence type="predicted"/>
<protein>
    <recommendedName>
        <fullName evidence="2">Phosphatidic acid phosphatase type 2/haloperoxidase domain-containing protein</fullName>
    </recommendedName>
</protein>
<name>A0ABU1R8M8_9BACT</name>
<gene>
    <name evidence="3" type="ORF">J2W84_006848</name>
</gene>
<keyword evidence="1" id="KW-0472">Membrane</keyword>
<dbReference type="Pfam" id="PF01569">
    <property type="entry name" value="PAP2"/>
    <property type="match status" value="1"/>
</dbReference>
<organism evidence="3 4">
    <name type="scientific">Dyadobacter fermentans</name>
    <dbReference type="NCBI Taxonomy" id="94254"/>
    <lineage>
        <taxon>Bacteria</taxon>
        <taxon>Pseudomonadati</taxon>
        <taxon>Bacteroidota</taxon>
        <taxon>Cytophagia</taxon>
        <taxon>Cytophagales</taxon>
        <taxon>Spirosomataceae</taxon>
        <taxon>Dyadobacter</taxon>
    </lineage>
</organism>
<keyword evidence="4" id="KW-1185">Reference proteome</keyword>
<keyword evidence="1" id="KW-0812">Transmembrane</keyword>
<dbReference type="PANTHER" id="PTHR14969:SF13">
    <property type="entry name" value="AT30094P"/>
    <property type="match status" value="1"/>
</dbReference>